<evidence type="ECO:0000256" key="3">
    <source>
        <dbReference type="ARBA" id="ARBA00022824"/>
    </source>
</evidence>
<accession>A0A9W8A5H0</accession>
<comment type="similarity">
    <text evidence="6">Belongs to the TRAPP small subunits family. TRAPPC4 subfamily.</text>
</comment>
<keyword evidence="2 7" id="KW-0813">Transport</keyword>
<evidence type="ECO:0000256" key="7">
    <source>
        <dbReference type="RuleBase" id="RU366065"/>
    </source>
</evidence>
<protein>
    <recommendedName>
        <fullName evidence="7">Trafficking protein particle complex subunit</fullName>
    </recommendedName>
</protein>
<sequence length="133" mass="15079">MILSLYIINKAGGLVYQRDFNESLNRLSSNDYLILAGTFHSIHAITTRISPVGNSEGIELLEADGFKLHCFQTVTGIKFLLITDPAHPNTDAALRRIYRLYSDFVMKNPFYTPDMPIRAELFDQSLQRTIPSL</sequence>
<dbReference type="GO" id="GO:0006888">
    <property type="term" value="P:endoplasmic reticulum to Golgi vesicle-mediated transport"/>
    <property type="evidence" value="ECO:0007669"/>
    <property type="project" value="UniProtKB-UniRule"/>
</dbReference>
<evidence type="ECO:0000256" key="2">
    <source>
        <dbReference type="ARBA" id="ARBA00022448"/>
    </source>
</evidence>
<dbReference type="GO" id="GO:0005794">
    <property type="term" value="C:Golgi apparatus"/>
    <property type="evidence" value="ECO:0007669"/>
    <property type="project" value="UniProtKB-SubCell"/>
</dbReference>
<evidence type="ECO:0000256" key="6">
    <source>
        <dbReference type="ARBA" id="ARBA00038179"/>
    </source>
</evidence>
<keyword evidence="4 7" id="KW-0931">ER-Golgi transport</keyword>
<organism evidence="8 10">
    <name type="scientific">Tieghemiomyces parasiticus</name>
    <dbReference type="NCBI Taxonomy" id="78921"/>
    <lineage>
        <taxon>Eukaryota</taxon>
        <taxon>Fungi</taxon>
        <taxon>Fungi incertae sedis</taxon>
        <taxon>Zoopagomycota</taxon>
        <taxon>Kickxellomycotina</taxon>
        <taxon>Dimargaritomycetes</taxon>
        <taxon>Dimargaritales</taxon>
        <taxon>Dimargaritaceae</taxon>
        <taxon>Tieghemiomyces</taxon>
    </lineage>
</organism>
<proteinExistence type="inferred from homology"/>
<evidence type="ECO:0000256" key="1">
    <source>
        <dbReference type="ARBA" id="ARBA00004555"/>
    </source>
</evidence>
<comment type="caution">
    <text evidence="8">The sequence shown here is derived from an EMBL/GenBank/DDBJ whole genome shotgun (WGS) entry which is preliminary data.</text>
</comment>
<reference evidence="8" key="1">
    <citation type="submission" date="2022-07" db="EMBL/GenBank/DDBJ databases">
        <title>Phylogenomic reconstructions and comparative analyses of Kickxellomycotina fungi.</title>
        <authorList>
            <person name="Reynolds N.K."/>
            <person name="Stajich J.E."/>
            <person name="Barry K."/>
            <person name="Grigoriev I.V."/>
            <person name="Crous P."/>
            <person name="Smith M.E."/>
        </authorList>
    </citation>
    <scope>NUCLEOTIDE SEQUENCE</scope>
    <source>
        <strain evidence="8">RSA 861</strain>
    </source>
</reference>
<dbReference type="EMBL" id="JANBPT010000338">
    <property type="protein sequence ID" value="KAJ1923375.1"/>
    <property type="molecule type" value="Genomic_DNA"/>
</dbReference>
<evidence type="ECO:0000256" key="4">
    <source>
        <dbReference type="ARBA" id="ARBA00022892"/>
    </source>
</evidence>
<dbReference type="PANTHER" id="PTHR23249:SF15">
    <property type="entry name" value="TRAFFICKING PROTEIN PARTICLE COMPLEX SUBUNIT 4"/>
    <property type="match status" value="1"/>
</dbReference>
<dbReference type="SUPFAM" id="SSF64356">
    <property type="entry name" value="SNARE-like"/>
    <property type="match status" value="1"/>
</dbReference>
<dbReference type="Proteomes" id="UP001150569">
    <property type="component" value="Unassembled WGS sequence"/>
</dbReference>
<dbReference type="AlphaFoldDB" id="A0A9W8A5H0"/>
<comment type="subcellular location">
    <subcellularLocation>
        <location evidence="7">Endoplasmic reticulum</location>
    </subcellularLocation>
    <subcellularLocation>
        <location evidence="7">Golgi apparatus</location>
        <location evidence="7">cis-Golgi network</location>
    </subcellularLocation>
    <subcellularLocation>
        <location evidence="1">Golgi apparatus</location>
    </subcellularLocation>
</comment>
<dbReference type="EMBL" id="JANBPT010000173">
    <property type="protein sequence ID" value="KAJ1926360.1"/>
    <property type="molecule type" value="Genomic_DNA"/>
</dbReference>
<dbReference type="InterPro" id="IPR007233">
    <property type="entry name" value="TRAPPC"/>
</dbReference>
<comment type="subunit">
    <text evidence="7">Part of the multisubunit transport protein particle (TRAPP) complex.</text>
</comment>
<keyword evidence="10" id="KW-1185">Reference proteome</keyword>
<evidence type="ECO:0000313" key="10">
    <source>
        <dbReference type="Proteomes" id="UP001150569"/>
    </source>
</evidence>
<dbReference type="CDD" id="cd14856">
    <property type="entry name" value="TRAPPC4_synbindin"/>
    <property type="match status" value="1"/>
</dbReference>
<dbReference type="PANTHER" id="PTHR23249">
    <property type="entry name" value="TRAFFICKING PROTEIN PARTICLE COMPLEX SUBUNIT"/>
    <property type="match status" value="1"/>
</dbReference>
<dbReference type="InterPro" id="IPR011012">
    <property type="entry name" value="Longin-like_dom_sf"/>
</dbReference>
<name>A0A9W8A5H0_9FUNG</name>
<dbReference type="GO" id="GO:0030008">
    <property type="term" value="C:TRAPP complex"/>
    <property type="evidence" value="ECO:0007669"/>
    <property type="project" value="UniProtKB-UniRule"/>
</dbReference>
<dbReference type="FunFam" id="3.30.450.70:FF:000007">
    <property type="entry name" value="Putative sybindin-like family protein"/>
    <property type="match status" value="1"/>
</dbReference>
<evidence type="ECO:0000313" key="9">
    <source>
        <dbReference type="EMBL" id="KAJ1926360.1"/>
    </source>
</evidence>
<dbReference type="Gene3D" id="3.30.450.70">
    <property type="match status" value="1"/>
</dbReference>
<evidence type="ECO:0000256" key="5">
    <source>
        <dbReference type="ARBA" id="ARBA00023034"/>
    </source>
</evidence>
<keyword evidence="3 7" id="KW-0256">Endoplasmic reticulum</keyword>
<dbReference type="SMART" id="SM01399">
    <property type="entry name" value="Sybindin"/>
    <property type="match status" value="1"/>
</dbReference>
<dbReference type="GO" id="GO:0005783">
    <property type="term" value="C:endoplasmic reticulum"/>
    <property type="evidence" value="ECO:0007669"/>
    <property type="project" value="UniProtKB-SubCell"/>
</dbReference>
<evidence type="ECO:0000313" key="8">
    <source>
        <dbReference type="EMBL" id="KAJ1923375.1"/>
    </source>
</evidence>
<dbReference type="Pfam" id="PF04099">
    <property type="entry name" value="Sybindin"/>
    <property type="match status" value="1"/>
</dbReference>
<keyword evidence="5 7" id="KW-0333">Golgi apparatus</keyword>
<dbReference type="OrthoDB" id="246406at2759"/>
<gene>
    <name evidence="9" type="ORF">IWQ60_003846</name>
    <name evidence="8" type="ORF">IWQ60_005927</name>
</gene>